<comment type="caution">
    <text evidence="1">The sequence shown here is derived from an EMBL/GenBank/DDBJ whole genome shotgun (WGS) entry which is preliminary data.</text>
</comment>
<evidence type="ECO:0000313" key="1">
    <source>
        <dbReference type="EMBL" id="KAJ0011119.1"/>
    </source>
</evidence>
<dbReference type="Proteomes" id="UP001163603">
    <property type="component" value="Chromosome 14"/>
</dbReference>
<organism evidence="1 2">
    <name type="scientific">Pistacia integerrima</name>
    <dbReference type="NCBI Taxonomy" id="434235"/>
    <lineage>
        <taxon>Eukaryota</taxon>
        <taxon>Viridiplantae</taxon>
        <taxon>Streptophyta</taxon>
        <taxon>Embryophyta</taxon>
        <taxon>Tracheophyta</taxon>
        <taxon>Spermatophyta</taxon>
        <taxon>Magnoliopsida</taxon>
        <taxon>eudicotyledons</taxon>
        <taxon>Gunneridae</taxon>
        <taxon>Pentapetalae</taxon>
        <taxon>rosids</taxon>
        <taxon>malvids</taxon>
        <taxon>Sapindales</taxon>
        <taxon>Anacardiaceae</taxon>
        <taxon>Pistacia</taxon>
    </lineage>
</organism>
<accession>A0ACC0X7Z9</accession>
<proteinExistence type="predicted"/>
<evidence type="ECO:0000313" key="2">
    <source>
        <dbReference type="Proteomes" id="UP001163603"/>
    </source>
</evidence>
<gene>
    <name evidence="1" type="ORF">Pint_33871</name>
</gene>
<protein>
    <submittedName>
        <fullName evidence="1">Uncharacterized protein</fullName>
    </submittedName>
</protein>
<sequence length="51" mass="5833">MGKSSARAESSSKADRKFEKKLEFYAKVRDTVAKKAITKVIFQILFLCLSY</sequence>
<name>A0ACC0X7Z9_9ROSI</name>
<keyword evidence="2" id="KW-1185">Reference proteome</keyword>
<reference evidence="2" key="1">
    <citation type="journal article" date="2023" name="G3 (Bethesda)">
        <title>Genome assembly and association tests identify interacting loci associated with vigor, precocity, and sex in interspecific pistachio rootstocks.</title>
        <authorList>
            <person name="Palmer W."/>
            <person name="Jacygrad E."/>
            <person name="Sagayaradj S."/>
            <person name="Cavanaugh K."/>
            <person name="Han R."/>
            <person name="Bertier L."/>
            <person name="Beede B."/>
            <person name="Kafkas S."/>
            <person name="Golino D."/>
            <person name="Preece J."/>
            <person name="Michelmore R."/>
        </authorList>
    </citation>
    <scope>NUCLEOTIDE SEQUENCE [LARGE SCALE GENOMIC DNA]</scope>
</reference>
<dbReference type="EMBL" id="CM047749">
    <property type="protein sequence ID" value="KAJ0011119.1"/>
    <property type="molecule type" value="Genomic_DNA"/>
</dbReference>